<evidence type="ECO:0000313" key="2">
    <source>
        <dbReference type="Proteomes" id="UP000823775"/>
    </source>
</evidence>
<accession>A0ABS8STG1</accession>
<keyword evidence="2" id="KW-1185">Reference proteome</keyword>
<gene>
    <name evidence="1" type="ORF">HAX54_048229</name>
</gene>
<dbReference type="EMBL" id="JACEIK010000792">
    <property type="protein sequence ID" value="MCD7462320.1"/>
    <property type="molecule type" value="Genomic_DNA"/>
</dbReference>
<evidence type="ECO:0000313" key="1">
    <source>
        <dbReference type="EMBL" id="MCD7462320.1"/>
    </source>
</evidence>
<dbReference type="Proteomes" id="UP000823775">
    <property type="component" value="Unassembled WGS sequence"/>
</dbReference>
<name>A0ABS8STG1_DATST</name>
<organism evidence="1 2">
    <name type="scientific">Datura stramonium</name>
    <name type="common">Jimsonweed</name>
    <name type="synonym">Common thornapple</name>
    <dbReference type="NCBI Taxonomy" id="4076"/>
    <lineage>
        <taxon>Eukaryota</taxon>
        <taxon>Viridiplantae</taxon>
        <taxon>Streptophyta</taxon>
        <taxon>Embryophyta</taxon>
        <taxon>Tracheophyta</taxon>
        <taxon>Spermatophyta</taxon>
        <taxon>Magnoliopsida</taxon>
        <taxon>eudicotyledons</taxon>
        <taxon>Gunneridae</taxon>
        <taxon>Pentapetalae</taxon>
        <taxon>asterids</taxon>
        <taxon>lamiids</taxon>
        <taxon>Solanales</taxon>
        <taxon>Solanaceae</taxon>
        <taxon>Solanoideae</taxon>
        <taxon>Datureae</taxon>
        <taxon>Datura</taxon>
    </lineage>
</organism>
<reference evidence="1 2" key="1">
    <citation type="journal article" date="2021" name="BMC Genomics">
        <title>Datura genome reveals duplications of psychoactive alkaloid biosynthetic genes and high mutation rate following tissue culture.</title>
        <authorList>
            <person name="Rajewski A."/>
            <person name="Carter-House D."/>
            <person name="Stajich J."/>
            <person name="Litt A."/>
        </authorList>
    </citation>
    <scope>NUCLEOTIDE SEQUENCE [LARGE SCALE GENOMIC DNA]</scope>
    <source>
        <strain evidence="1">AR-01</strain>
    </source>
</reference>
<comment type="caution">
    <text evidence="1">The sequence shown here is derived from an EMBL/GenBank/DDBJ whole genome shotgun (WGS) entry which is preliminary data.</text>
</comment>
<protein>
    <submittedName>
        <fullName evidence="1">Uncharacterized protein</fullName>
    </submittedName>
</protein>
<proteinExistence type="predicted"/>
<sequence>MATRRHICARTCAATRDGDQEPRGARDAILAHALVRCNPSVFIKMRKKSNPSAKWIKVAKIQSREEARLDIRRGDDALCCLGGENRDKTPRHHGHNVIWNVLFEENMNRKKLVVRSRYSTSRCRLILSLTSQSTIMQLLSLKGLLNGFTSW</sequence>